<proteinExistence type="predicted"/>
<dbReference type="AlphaFoldDB" id="A0A3D9CA07"/>
<sequence>MKKYSIVLILILISIKGYSQRMVYKQKALEVSAGMLSSKEVGSNYYVNLTLNSYARRGNYWIWSAEFQRRTTDYKQWKLPLENYLGEVGYSVQLLSDKKKFITLNGGLTGIAGYEVVNRGDSLLSDGALLLNKGGFIFGTGGRLSLETYLSDTVVLLLQGRLRVLWGTDLEQFRPSSGIGLRINF</sequence>
<protein>
    <submittedName>
        <fullName evidence="1">Conjugal transfer protein TraO</fullName>
    </submittedName>
</protein>
<reference evidence="2" key="1">
    <citation type="submission" date="2018-06" db="EMBL/GenBank/DDBJ databases">
        <authorList>
            <person name="Lum Nde A."/>
            <person name="Hugo C."/>
        </authorList>
    </citation>
    <scope>NUCLEOTIDE SEQUENCE [LARGE SCALE GENOMIC DNA]</scope>
    <source>
        <strain evidence="2">1_F178</strain>
    </source>
</reference>
<dbReference type="EMBL" id="QNVT01000009">
    <property type="protein sequence ID" value="REC62312.1"/>
    <property type="molecule type" value="Genomic_DNA"/>
</dbReference>
<evidence type="ECO:0000313" key="1">
    <source>
        <dbReference type="EMBL" id="REC62312.1"/>
    </source>
</evidence>
<accession>A0A3D9CA07</accession>
<comment type="caution">
    <text evidence="1">The sequence shown here is derived from an EMBL/GenBank/DDBJ whole genome shotgun (WGS) entry which is preliminary data.</text>
</comment>
<dbReference type="RefSeq" id="WP_115970884.1">
    <property type="nucleotide sequence ID" value="NZ_QNVT01000009.1"/>
</dbReference>
<dbReference type="InterPro" id="IPR018899">
    <property type="entry name" value="Conjug_transposon_Tra0"/>
</dbReference>
<name>A0A3D9CA07_9FLAO</name>
<gene>
    <name evidence="1" type="ORF">DRF65_11410</name>
</gene>
<keyword evidence="2" id="KW-1185">Reference proteome</keyword>
<organism evidence="1 2">
    <name type="scientific">Chryseobacterium pennae</name>
    <dbReference type="NCBI Taxonomy" id="2258962"/>
    <lineage>
        <taxon>Bacteria</taxon>
        <taxon>Pseudomonadati</taxon>
        <taxon>Bacteroidota</taxon>
        <taxon>Flavobacteriia</taxon>
        <taxon>Flavobacteriales</taxon>
        <taxon>Weeksellaceae</taxon>
        <taxon>Chryseobacterium group</taxon>
        <taxon>Chryseobacterium</taxon>
    </lineage>
</organism>
<dbReference type="Pfam" id="PF10626">
    <property type="entry name" value="TraO"/>
    <property type="match status" value="1"/>
</dbReference>
<dbReference type="Proteomes" id="UP000256686">
    <property type="component" value="Unassembled WGS sequence"/>
</dbReference>
<evidence type="ECO:0000313" key="2">
    <source>
        <dbReference type="Proteomes" id="UP000256686"/>
    </source>
</evidence>